<reference evidence="1" key="1">
    <citation type="journal article" date="2013" name="Nat. Commun.">
        <title>Whole-genome sequencing of Oryza brachyantha reveals mechanisms underlying Oryza genome evolution.</title>
        <authorList>
            <person name="Chen J."/>
            <person name="Huang Q."/>
            <person name="Gao D."/>
            <person name="Wang J."/>
            <person name="Lang Y."/>
            <person name="Liu T."/>
            <person name="Li B."/>
            <person name="Bai Z."/>
            <person name="Luis Goicoechea J."/>
            <person name="Liang C."/>
            <person name="Chen C."/>
            <person name="Zhang W."/>
            <person name="Sun S."/>
            <person name="Liao Y."/>
            <person name="Zhang X."/>
            <person name="Yang L."/>
            <person name="Song C."/>
            <person name="Wang M."/>
            <person name="Shi J."/>
            <person name="Liu G."/>
            <person name="Liu J."/>
            <person name="Zhou H."/>
            <person name="Zhou W."/>
            <person name="Yu Q."/>
            <person name="An N."/>
            <person name="Chen Y."/>
            <person name="Cai Q."/>
            <person name="Wang B."/>
            <person name="Liu B."/>
            <person name="Min J."/>
            <person name="Huang Y."/>
            <person name="Wu H."/>
            <person name="Li Z."/>
            <person name="Zhang Y."/>
            <person name="Yin Y."/>
            <person name="Song W."/>
            <person name="Jiang J."/>
            <person name="Jackson S.A."/>
            <person name="Wing R.A."/>
            <person name="Wang J."/>
            <person name="Chen M."/>
        </authorList>
    </citation>
    <scope>NUCLEOTIDE SEQUENCE [LARGE SCALE GENOMIC DNA]</scope>
    <source>
        <strain evidence="1">cv. IRGC 101232</strain>
    </source>
</reference>
<dbReference type="STRING" id="4533.J3L6W9"/>
<dbReference type="HOGENOM" id="CLU_2593597_0_0_1"/>
<dbReference type="Gene3D" id="3.40.50.720">
    <property type="entry name" value="NAD(P)-binding Rossmann-like Domain"/>
    <property type="match status" value="1"/>
</dbReference>
<organism evidence="1">
    <name type="scientific">Oryza brachyantha</name>
    <name type="common">malo sina</name>
    <dbReference type="NCBI Taxonomy" id="4533"/>
    <lineage>
        <taxon>Eukaryota</taxon>
        <taxon>Viridiplantae</taxon>
        <taxon>Streptophyta</taxon>
        <taxon>Embryophyta</taxon>
        <taxon>Tracheophyta</taxon>
        <taxon>Spermatophyta</taxon>
        <taxon>Magnoliopsida</taxon>
        <taxon>Liliopsida</taxon>
        <taxon>Poales</taxon>
        <taxon>Poaceae</taxon>
        <taxon>BOP clade</taxon>
        <taxon>Oryzoideae</taxon>
        <taxon>Oryzeae</taxon>
        <taxon>Oryzinae</taxon>
        <taxon>Oryza</taxon>
    </lineage>
</organism>
<accession>J3L6W9</accession>
<sequence>MMEMLMYNQPLTDDMTPLVHVRDIFRAQVFLAERSESPAAAAGERCICRGANTTVARPARFLAGKFPQYDVKTASSLLSL</sequence>
<evidence type="ECO:0000313" key="2">
    <source>
        <dbReference type="Proteomes" id="UP000006038"/>
    </source>
</evidence>
<proteinExistence type="predicted"/>
<dbReference type="Proteomes" id="UP000006038">
    <property type="component" value="Chromosome 1"/>
</dbReference>
<keyword evidence="2" id="KW-1185">Reference proteome</keyword>
<dbReference type="EnsemblPlants" id="OB01G49750.1">
    <property type="protein sequence ID" value="OB01G49750.1"/>
    <property type="gene ID" value="OB01G49750"/>
</dbReference>
<dbReference type="AlphaFoldDB" id="J3L6W9"/>
<dbReference type="Gramene" id="OB01G49750.1">
    <property type="protein sequence ID" value="OB01G49750.1"/>
    <property type="gene ID" value="OB01G49750"/>
</dbReference>
<name>J3L6W9_ORYBR</name>
<evidence type="ECO:0000313" key="1">
    <source>
        <dbReference type="EnsemblPlants" id="OB01G49750.1"/>
    </source>
</evidence>
<protein>
    <submittedName>
        <fullName evidence="1">Uncharacterized protein</fullName>
    </submittedName>
</protein>
<reference evidence="1" key="2">
    <citation type="submission" date="2013-04" db="UniProtKB">
        <authorList>
            <consortium name="EnsemblPlants"/>
        </authorList>
    </citation>
    <scope>IDENTIFICATION</scope>
</reference>